<reference evidence="1" key="1">
    <citation type="journal article" date="2011" name="Genome Biol.">
        <title>The draft genome of the carcinogenic human liver fluke Clonorchis sinensis.</title>
        <authorList>
            <person name="Wang X."/>
            <person name="Chen W."/>
            <person name="Huang Y."/>
            <person name="Sun J."/>
            <person name="Men J."/>
            <person name="Liu H."/>
            <person name="Luo F."/>
            <person name="Guo L."/>
            <person name="Lv X."/>
            <person name="Deng C."/>
            <person name="Zhou C."/>
            <person name="Fan Y."/>
            <person name="Li X."/>
            <person name="Huang L."/>
            <person name="Hu Y."/>
            <person name="Liang C."/>
            <person name="Hu X."/>
            <person name="Xu J."/>
            <person name="Yu X."/>
        </authorList>
    </citation>
    <scope>NUCLEOTIDE SEQUENCE [LARGE SCALE GENOMIC DNA]</scope>
    <source>
        <strain evidence="1">Henan</strain>
    </source>
</reference>
<proteinExistence type="predicted"/>
<sequence>MGELPLLDSDASNLKNKLFQNDSKNVIQCYGSSMQRRRCEYRKNRWQVYMLYTFLITDGMGARRPVTYAFVESKQFARMRKLFDVFEELMGEYPVKILVMDKLAAQMWTARVVPGCSYVQRSASQPEDPALSPLTFRGSRILGPERHGKSQSKPAQEEHELSFFRNIQPIACLLSPNATCDPVTLGKASILIDAIAVEICQRIECRHQVLVFNQPDLISLERTKTAILTACGMLNTACTARRLRKLKPSICCPIIMQFQDENYAMLLLTSQILLFPTEKFRTIKVRATRTGMQRQLTKKLLPSTRPSDAP</sequence>
<evidence type="ECO:0008006" key="3">
    <source>
        <dbReference type="Google" id="ProtNLM"/>
    </source>
</evidence>
<protein>
    <recommendedName>
        <fullName evidence="3">MULE transposase domain-containing protein</fullName>
    </recommendedName>
</protein>
<keyword evidence="2" id="KW-1185">Reference proteome</keyword>
<evidence type="ECO:0000313" key="2">
    <source>
        <dbReference type="Proteomes" id="UP000008909"/>
    </source>
</evidence>
<dbReference type="EMBL" id="DF143062">
    <property type="protein sequence ID" value="GAA50614.1"/>
    <property type="molecule type" value="Genomic_DNA"/>
</dbReference>
<reference key="2">
    <citation type="submission" date="2011-10" db="EMBL/GenBank/DDBJ databases">
        <title>The genome and transcriptome sequence of Clonorchis sinensis provide insights into the carcinogenic liver fluke.</title>
        <authorList>
            <person name="Wang X."/>
            <person name="Huang Y."/>
            <person name="Chen W."/>
            <person name="Liu H."/>
            <person name="Guo L."/>
            <person name="Chen Y."/>
            <person name="Luo F."/>
            <person name="Zhou W."/>
            <person name="Sun J."/>
            <person name="Mao Q."/>
            <person name="Liang P."/>
            <person name="Zhou C."/>
            <person name="Tian Y."/>
            <person name="Men J."/>
            <person name="Lv X."/>
            <person name="Huang L."/>
            <person name="Zhou J."/>
            <person name="Hu Y."/>
            <person name="Li R."/>
            <person name="Zhang F."/>
            <person name="Lei H."/>
            <person name="Li X."/>
            <person name="Hu X."/>
            <person name="Liang C."/>
            <person name="Xu J."/>
            <person name="Wu Z."/>
            <person name="Yu X."/>
        </authorList>
    </citation>
    <scope>NUCLEOTIDE SEQUENCE</scope>
    <source>
        <strain>Henan</strain>
    </source>
</reference>
<organism evidence="1 2">
    <name type="scientific">Clonorchis sinensis</name>
    <name type="common">Chinese liver fluke</name>
    <dbReference type="NCBI Taxonomy" id="79923"/>
    <lineage>
        <taxon>Eukaryota</taxon>
        <taxon>Metazoa</taxon>
        <taxon>Spiralia</taxon>
        <taxon>Lophotrochozoa</taxon>
        <taxon>Platyhelminthes</taxon>
        <taxon>Trematoda</taxon>
        <taxon>Digenea</taxon>
        <taxon>Opisthorchiida</taxon>
        <taxon>Opisthorchiata</taxon>
        <taxon>Opisthorchiidae</taxon>
        <taxon>Clonorchis</taxon>
    </lineage>
</organism>
<name>G7YCD0_CLOSI</name>
<accession>G7YCD0</accession>
<dbReference type="Proteomes" id="UP000008909">
    <property type="component" value="Unassembled WGS sequence"/>
</dbReference>
<evidence type="ECO:0000313" key="1">
    <source>
        <dbReference type="EMBL" id="GAA50614.1"/>
    </source>
</evidence>
<gene>
    <name evidence="1" type="ORF">CLF_104796</name>
</gene>
<dbReference type="AlphaFoldDB" id="G7YCD0"/>